<comment type="caution">
    <text evidence="5">The sequence shown here is derived from an EMBL/GenBank/DDBJ whole genome shotgun (WGS) entry which is preliminary data.</text>
</comment>
<evidence type="ECO:0000256" key="1">
    <source>
        <dbReference type="ARBA" id="ARBA00001946"/>
    </source>
</evidence>
<name>A0A4V4GQY0_9BURK</name>
<dbReference type="PANTHER" id="PTHR43222:SF2">
    <property type="entry name" value="NUDIX HYDROLASE 23, CHLOROPLASTIC"/>
    <property type="match status" value="1"/>
</dbReference>
<organism evidence="5 6">
    <name type="scientific">Lampropedia puyangensis</name>
    <dbReference type="NCBI Taxonomy" id="1330072"/>
    <lineage>
        <taxon>Bacteria</taxon>
        <taxon>Pseudomonadati</taxon>
        <taxon>Pseudomonadota</taxon>
        <taxon>Betaproteobacteria</taxon>
        <taxon>Burkholderiales</taxon>
        <taxon>Comamonadaceae</taxon>
        <taxon>Lampropedia</taxon>
    </lineage>
</organism>
<keyword evidence="6" id="KW-1185">Reference proteome</keyword>
<dbReference type="PROSITE" id="PS51462">
    <property type="entry name" value="NUDIX"/>
    <property type="match status" value="1"/>
</dbReference>
<dbReference type="AlphaFoldDB" id="A0A4V4GQY0"/>
<evidence type="ECO:0000256" key="3">
    <source>
        <dbReference type="SAM" id="MobiDB-lite"/>
    </source>
</evidence>
<dbReference type="InterPro" id="IPR015797">
    <property type="entry name" value="NUDIX_hydrolase-like_dom_sf"/>
</dbReference>
<sequence length="192" mass="21506">MTYEVRFCSHCGTALEWMPSQEDSGLVNRLRCPACGWTHWNNPTPVLAAIVQYQDKIVLARNALWKDPFFGLITGFMEAGESPEAGIAREVKEEINLDVQSCQLIDVSEFLRMNQVLIAYHVVATGIIKLSPELSEYKLVDPSQATVWTSGTGRALQKWLRTQGFEPEVIERYPNGRPTEDNNSSSSGLNKS</sequence>
<dbReference type="OrthoDB" id="9791656at2"/>
<dbReference type="Pfam" id="PF14803">
    <property type="entry name" value="Zn_ribbon_Nudix"/>
    <property type="match status" value="1"/>
</dbReference>
<dbReference type="GO" id="GO:0016787">
    <property type="term" value="F:hydrolase activity"/>
    <property type="evidence" value="ECO:0007669"/>
    <property type="project" value="UniProtKB-KW"/>
</dbReference>
<evidence type="ECO:0000313" key="6">
    <source>
        <dbReference type="Proteomes" id="UP000308917"/>
    </source>
</evidence>
<gene>
    <name evidence="5" type="ORF">E9531_11315</name>
</gene>
<feature type="domain" description="Nudix hydrolase" evidence="4">
    <location>
        <begin position="41"/>
        <end position="162"/>
    </location>
</feature>
<dbReference type="InterPro" id="IPR029401">
    <property type="entry name" value="Nudix_N"/>
</dbReference>
<proteinExistence type="predicted"/>
<dbReference type="PANTHER" id="PTHR43222">
    <property type="entry name" value="NUDIX HYDROLASE 23"/>
    <property type="match status" value="1"/>
</dbReference>
<comment type="cofactor">
    <cofactor evidence="1">
        <name>Mg(2+)</name>
        <dbReference type="ChEBI" id="CHEBI:18420"/>
    </cofactor>
</comment>
<dbReference type="EMBL" id="STFG01000012">
    <property type="protein sequence ID" value="THT99915.1"/>
    <property type="molecule type" value="Genomic_DNA"/>
</dbReference>
<dbReference type="RefSeq" id="WP_136573877.1">
    <property type="nucleotide sequence ID" value="NZ_STFG01000012.1"/>
</dbReference>
<dbReference type="Gene3D" id="3.90.79.10">
    <property type="entry name" value="Nucleoside Triphosphate Pyrophosphohydrolase"/>
    <property type="match status" value="1"/>
</dbReference>
<reference evidence="5 6" key="1">
    <citation type="journal article" date="2015" name="Antonie Van Leeuwenhoek">
        <title>Lampropedia puyangensis sp. nov., isolated from symptomatic bark of Populus ? euramericana canker and emended description of Lampropedia hyalina (Ehrenberg 1832) Lee et al. 2004.</title>
        <authorList>
            <person name="Li Y."/>
            <person name="Wang T."/>
            <person name="Piao C.G."/>
            <person name="Wang L.F."/>
            <person name="Tian G.Z."/>
            <person name="Zhu T.H."/>
            <person name="Guo M.W."/>
        </authorList>
    </citation>
    <scope>NUCLEOTIDE SEQUENCE [LARGE SCALE GENOMIC DNA]</scope>
    <source>
        <strain evidence="5 6">2-bin</strain>
    </source>
</reference>
<feature type="compositionally biased region" description="Polar residues" evidence="3">
    <location>
        <begin position="181"/>
        <end position="192"/>
    </location>
</feature>
<dbReference type="InterPro" id="IPR020084">
    <property type="entry name" value="NUDIX_hydrolase_CS"/>
</dbReference>
<protein>
    <submittedName>
        <fullName evidence="5">NUDIX domain-containing protein</fullName>
    </submittedName>
</protein>
<dbReference type="SUPFAM" id="SSF55811">
    <property type="entry name" value="Nudix"/>
    <property type="match status" value="1"/>
</dbReference>
<evidence type="ECO:0000313" key="5">
    <source>
        <dbReference type="EMBL" id="THT99915.1"/>
    </source>
</evidence>
<keyword evidence="2" id="KW-0378">Hydrolase</keyword>
<dbReference type="Proteomes" id="UP000308917">
    <property type="component" value="Unassembled WGS sequence"/>
</dbReference>
<dbReference type="Pfam" id="PF00293">
    <property type="entry name" value="NUDIX"/>
    <property type="match status" value="1"/>
</dbReference>
<dbReference type="PROSITE" id="PS00893">
    <property type="entry name" value="NUDIX_BOX"/>
    <property type="match status" value="1"/>
</dbReference>
<accession>A0A4V4GQY0</accession>
<evidence type="ECO:0000259" key="4">
    <source>
        <dbReference type="PROSITE" id="PS51462"/>
    </source>
</evidence>
<dbReference type="InterPro" id="IPR000086">
    <property type="entry name" value="NUDIX_hydrolase_dom"/>
</dbReference>
<feature type="region of interest" description="Disordered" evidence="3">
    <location>
        <begin position="169"/>
        <end position="192"/>
    </location>
</feature>
<evidence type="ECO:0000256" key="2">
    <source>
        <dbReference type="ARBA" id="ARBA00022801"/>
    </source>
</evidence>